<dbReference type="KEGG" id="frc:KX01_1462"/>
<sequence>MDNKNSNTHQSAGNNSNVAGRDINTSLYKIDTINNTCHAYLSAKYDFVNLGGVCHLYSYLKYWIMVPLIFFSIFLINIIFFKIVTISIISFILFIPSLLLYIIRSNEYDSLRSNGFCCTCSNKLYFLDYDSNYIIRYEVKGICPIQGCNYAMHFTTVVANQEGYKYAVACYNSPPHRFRFNFSGEGELITSLTPIPKNPRS</sequence>
<accession>A0A1J0KU40</accession>
<feature type="transmembrane region" description="Helical" evidence="1">
    <location>
        <begin position="62"/>
        <end position="80"/>
    </location>
</feature>
<dbReference type="STRING" id="1542390.KX01_1462"/>
<keyword evidence="1" id="KW-0812">Transmembrane</keyword>
<gene>
    <name evidence="2" type="ORF">KX01_1462</name>
</gene>
<dbReference type="EMBL" id="CP009654">
    <property type="protein sequence ID" value="APC97285.1"/>
    <property type="molecule type" value="Genomic_DNA"/>
</dbReference>
<evidence type="ECO:0008006" key="4">
    <source>
        <dbReference type="Google" id="ProtNLM"/>
    </source>
</evidence>
<name>A0A1J0KU40_9GAMM</name>
<evidence type="ECO:0000313" key="2">
    <source>
        <dbReference type="EMBL" id="APC97285.1"/>
    </source>
</evidence>
<dbReference type="RefSeq" id="WP_071664349.1">
    <property type="nucleotide sequence ID" value="NZ_CP009654.1"/>
</dbReference>
<organism evidence="2 3">
    <name type="scientific">Francisella frigiditurris</name>
    <dbReference type="NCBI Taxonomy" id="1542390"/>
    <lineage>
        <taxon>Bacteria</taxon>
        <taxon>Pseudomonadati</taxon>
        <taxon>Pseudomonadota</taxon>
        <taxon>Gammaproteobacteria</taxon>
        <taxon>Thiotrichales</taxon>
        <taxon>Francisellaceae</taxon>
        <taxon>Francisella</taxon>
    </lineage>
</organism>
<dbReference type="Proteomes" id="UP000182521">
    <property type="component" value="Chromosome"/>
</dbReference>
<protein>
    <recommendedName>
        <fullName evidence="4">Transmembrane protein</fullName>
    </recommendedName>
</protein>
<feature type="transmembrane region" description="Helical" evidence="1">
    <location>
        <begin position="86"/>
        <end position="103"/>
    </location>
</feature>
<proteinExistence type="predicted"/>
<reference evidence="3" key="1">
    <citation type="submission" date="2014-10" db="EMBL/GenBank/DDBJ databases">
        <authorList>
            <person name="Kuske C.R."/>
            <person name="Challacombe J.F."/>
            <person name="Daligault H.E."/>
            <person name="Davenport K.W."/>
            <person name="Johnson S.L."/>
            <person name="Siddaramappa S."/>
            <person name="Petersen J.M."/>
        </authorList>
    </citation>
    <scope>NUCLEOTIDE SEQUENCE [LARGE SCALE GENOMIC DNA]</scope>
    <source>
        <strain evidence="3">CA97-1460</strain>
    </source>
</reference>
<evidence type="ECO:0000256" key="1">
    <source>
        <dbReference type="SAM" id="Phobius"/>
    </source>
</evidence>
<keyword evidence="3" id="KW-1185">Reference proteome</keyword>
<evidence type="ECO:0000313" key="3">
    <source>
        <dbReference type="Proteomes" id="UP000182521"/>
    </source>
</evidence>
<dbReference type="AlphaFoldDB" id="A0A1J0KU40"/>
<keyword evidence="1" id="KW-0472">Membrane</keyword>
<keyword evidence="1" id="KW-1133">Transmembrane helix</keyword>